<feature type="transmembrane region" description="Helical" evidence="1">
    <location>
        <begin position="6"/>
        <end position="28"/>
    </location>
</feature>
<dbReference type="EMBL" id="AUWY01000092">
    <property type="protein sequence ID" value="EQB31674.1"/>
    <property type="molecule type" value="Genomic_DNA"/>
</dbReference>
<dbReference type="AlphaFoldDB" id="T0K4T4"/>
<keyword evidence="1" id="KW-0472">Membrane</keyword>
<proteinExistence type="predicted"/>
<organism evidence="2 3">
    <name type="scientific">Sphingobium ummariense RL-3</name>
    <dbReference type="NCBI Taxonomy" id="1346791"/>
    <lineage>
        <taxon>Bacteria</taxon>
        <taxon>Pseudomonadati</taxon>
        <taxon>Pseudomonadota</taxon>
        <taxon>Alphaproteobacteria</taxon>
        <taxon>Sphingomonadales</taxon>
        <taxon>Sphingomonadaceae</taxon>
        <taxon>Sphingobium</taxon>
    </lineage>
</organism>
<sequence length="92" mass="10099">MNLAWIIFGVSIYHFAAINGLSLISGRYSNIGLLNDNSLLLGRAHVIGVSLAILAIGAFYWSLRTEYLALAITLGTGLMIADLLCIFRMLRR</sequence>
<gene>
    <name evidence="2" type="ORF">M529_13680</name>
</gene>
<keyword evidence="1" id="KW-1133">Transmembrane helix</keyword>
<keyword evidence="1" id="KW-0812">Transmembrane</keyword>
<evidence type="ECO:0000313" key="2">
    <source>
        <dbReference type="EMBL" id="EQB31674.1"/>
    </source>
</evidence>
<name>T0K4T4_9SPHN</name>
<protein>
    <submittedName>
        <fullName evidence="2">Uncharacterized protein</fullName>
    </submittedName>
</protein>
<evidence type="ECO:0000313" key="3">
    <source>
        <dbReference type="Proteomes" id="UP000015523"/>
    </source>
</evidence>
<comment type="caution">
    <text evidence="2">The sequence shown here is derived from an EMBL/GenBank/DDBJ whole genome shotgun (WGS) entry which is preliminary data.</text>
</comment>
<feature type="transmembrane region" description="Helical" evidence="1">
    <location>
        <begin position="40"/>
        <end position="61"/>
    </location>
</feature>
<accession>T0K4T4</accession>
<evidence type="ECO:0000256" key="1">
    <source>
        <dbReference type="SAM" id="Phobius"/>
    </source>
</evidence>
<keyword evidence="3" id="KW-1185">Reference proteome</keyword>
<dbReference type="Proteomes" id="UP000015523">
    <property type="component" value="Unassembled WGS sequence"/>
</dbReference>
<feature type="transmembrane region" description="Helical" evidence="1">
    <location>
        <begin position="67"/>
        <end position="87"/>
    </location>
</feature>
<reference evidence="2 3" key="1">
    <citation type="journal article" date="2013" name="Genome Announc.">
        <title>Draft Genome Sequence of Sphingobium ummariense Strain RL-3, a Hexachlorocyclohexane-Degrading Bacterium.</title>
        <authorList>
            <person name="Kohli P."/>
            <person name="Dua A."/>
            <person name="Sangwan N."/>
            <person name="Oldach P."/>
            <person name="Khurana J.P."/>
            <person name="Lal R."/>
        </authorList>
    </citation>
    <scope>NUCLEOTIDE SEQUENCE [LARGE SCALE GENOMIC DNA]</scope>
    <source>
        <strain evidence="2 3">RL-3</strain>
    </source>
</reference>